<accession>A0A931DAX8</accession>
<name>A0A931DAX8_9MICC</name>
<dbReference type="Gene3D" id="3.40.190.10">
    <property type="entry name" value="Periplasmic binding protein-like II"/>
    <property type="match status" value="1"/>
</dbReference>
<sequence length="327" mass="34072">MPQKKTTRIVLGVAVAAVTATALIASASAGGESTARSKLVLMAPASPGGGWDGFAREALQAIKSDGISNNVQVVNVPGAGGTIGLGQFAQMEGRSDMLMVTGGVMIGAIELANSQTTLEDVEPIARLSDDYSVIVVPADSEFETLQDFVDAWKQDPGGTAIGGGSLGGIDHLLMGMAAEDVGIDPQDVNYIPYSGGGEAITSVMSGTTAASVSGYNELSDQIEKGTLRALAISSEERLPGVDVPTFKEAGVDAAMANWRGYVAAPGITEEEKAELVDIVTEFHATDHWKDAVERNNWTDSFMVGEEFEAFLAEEIVTTKELVEGLGL</sequence>
<dbReference type="Proteomes" id="UP000625033">
    <property type="component" value="Unassembled WGS sequence"/>
</dbReference>
<dbReference type="Gene3D" id="3.40.190.150">
    <property type="entry name" value="Bordetella uptake gene, domain 1"/>
    <property type="match status" value="1"/>
</dbReference>
<evidence type="ECO:0000256" key="2">
    <source>
        <dbReference type="SAM" id="SignalP"/>
    </source>
</evidence>
<keyword evidence="2" id="KW-0732">Signal</keyword>
<comment type="caution">
    <text evidence="3">The sequence shown here is derived from an EMBL/GenBank/DDBJ whole genome shotgun (WGS) entry which is preliminary data.</text>
</comment>
<feature type="signal peptide" evidence="2">
    <location>
        <begin position="1"/>
        <end position="27"/>
    </location>
</feature>
<dbReference type="SUPFAM" id="SSF53850">
    <property type="entry name" value="Periplasmic binding protein-like II"/>
    <property type="match status" value="1"/>
</dbReference>
<protein>
    <submittedName>
        <fullName evidence="3">Tricarboxylic transport membrane protein</fullName>
    </submittedName>
</protein>
<gene>
    <name evidence="3" type="ORF">IW252_001889</name>
</gene>
<organism evidence="3 4">
    <name type="scientific">Zhihengliuella flava</name>
    <dbReference type="NCBI Taxonomy" id="1285193"/>
    <lineage>
        <taxon>Bacteria</taxon>
        <taxon>Bacillati</taxon>
        <taxon>Actinomycetota</taxon>
        <taxon>Actinomycetes</taxon>
        <taxon>Micrococcales</taxon>
        <taxon>Micrococcaceae</taxon>
        <taxon>Zhihengliuella</taxon>
    </lineage>
</organism>
<dbReference type="InterPro" id="IPR005064">
    <property type="entry name" value="BUG"/>
</dbReference>
<dbReference type="RefSeq" id="WP_196836342.1">
    <property type="nucleotide sequence ID" value="NZ_JADOTZ010000001.1"/>
</dbReference>
<evidence type="ECO:0000313" key="3">
    <source>
        <dbReference type="EMBL" id="MBG6085122.1"/>
    </source>
</evidence>
<dbReference type="PIRSF" id="PIRSF017082">
    <property type="entry name" value="YflP"/>
    <property type="match status" value="1"/>
</dbReference>
<comment type="similarity">
    <text evidence="1">Belongs to the UPF0065 (bug) family.</text>
</comment>
<evidence type="ECO:0000256" key="1">
    <source>
        <dbReference type="ARBA" id="ARBA00006987"/>
    </source>
</evidence>
<dbReference type="EMBL" id="JADOTZ010000001">
    <property type="protein sequence ID" value="MBG6085122.1"/>
    <property type="molecule type" value="Genomic_DNA"/>
</dbReference>
<dbReference type="InterPro" id="IPR042100">
    <property type="entry name" value="Bug_dom1"/>
</dbReference>
<dbReference type="Pfam" id="PF03401">
    <property type="entry name" value="TctC"/>
    <property type="match status" value="1"/>
</dbReference>
<dbReference type="AlphaFoldDB" id="A0A931DAX8"/>
<proteinExistence type="inferred from homology"/>
<dbReference type="PANTHER" id="PTHR42928:SF3">
    <property type="entry name" value="UPF0065 PROTEIN YFLP"/>
    <property type="match status" value="1"/>
</dbReference>
<dbReference type="PANTHER" id="PTHR42928">
    <property type="entry name" value="TRICARBOXYLATE-BINDING PROTEIN"/>
    <property type="match status" value="1"/>
</dbReference>
<keyword evidence="4" id="KW-1185">Reference proteome</keyword>
<reference evidence="3" key="1">
    <citation type="submission" date="2020-11" db="EMBL/GenBank/DDBJ databases">
        <title>Sequencing the genomes of 1000 actinobacteria strains.</title>
        <authorList>
            <person name="Klenk H.-P."/>
        </authorList>
    </citation>
    <scope>NUCLEOTIDE SEQUENCE</scope>
    <source>
        <strain evidence="3">DSM 26152</strain>
    </source>
</reference>
<dbReference type="CDD" id="cd07012">
    <property type="entry name" value="PBP2_Bug_TTT"/>
    <property type="match status" value="1"/>
</dbReference>
<evidence type="ECO:0000313" key="4">
    <source>
        <dbReference type="Proteomes" id="UP000625033"/>
    </source>
</evidence>
<feature type="chain" id="PRO_5036951016" evidence="2">
    <location>
        <begin position="28"/>
        <end position="327"/>
    </location>
</feature>